<evidence type="ECO:0000256" key="3">
    <source>
        <dbReference type="ARBA" id="ARBA00008507"/>
    </source>
</evidence>
<accession>A0A423VH01</accession>
<dbReference type="GO" id="GO:0007005">
    <property type="term" value="P:mitochondrion organization"/>
    <property type="evidence" value="ECO:0007669"/>
    <property type="project" value="InterPro"/>
</dbReference>
<dbReference type="InterPro" id="IPR019605">
    <property type="entry name" value="Misato_II_tubulin-like"/>
</dbReference>
<keyword evidence="9" id="KW-1185">Reference proteome</keyword>
<feature type="region of interest" description="Disordered" evidence="5">
    <location>
        <begin position="340"/>
        <end position="439"/>
    </location>
</feature>
<proteinExistence type="inferred from homology"/>
<feature type="domain" description="Misato Segment II tubulin-like" evidence="6">
    <location>
        <begin position="2"/>
        <end position="116"/>
    </location>
</feature>
<gene>
    <name evidence="8" type="ORF">VSDG_08182</name>
</gene>
<dbReference type="CDD" id="cd06060">
    <property type="entry name" value="misato"/>
    <property type="match status" value="1"/>
</dbReference>
<feature type="compositionally biased region" description="Basic and acidic residues" evidence="5">
    <location>
        <begin position="355"/>
        <end position="371"/>
    </location>
</feature>
<evidence type="ECO:0000256" key="2">
    <source>
        <dbReference type="ARBA" id="ARBA00004173"/>
    </source>
</evidence>
<keyword evidence="4" id="KW-0496">Mitochondrion</keyword>
<dbReference type="PANTHER" id="PTHR13391">
    <property type="entry name" value="MITOCHONDRIAL DISTRIBUTION REGULATOR MISATO"/>
    <property type="match status" value="1"/>
</dbReference>
<dbReference type="Gene3D" id="3.40.50.1440">
    <property type="entry name" value="Tubulin/FtsZ, GTPase domain"/>
    <property type="match status" value="1"/>
</dbReference>
<dbReference type="Pfam" id="PF14881">
    <property type="entry name" value="Tubulin_3"/>
    <property type="match status" value="1"/>
</dbReference>
<evidence type="ECO:0000256" key="5">
    <source>
        <dbReference type="SAM" id="MobiDB-lite"/>
    </source>
</evidence>
<reference evidence="8 9" key="1">
    <citation type="submission" date="2015-09" db="EMBL/GenBank/DDBJ databases">
        <title>Host preference determinants of Valsa canker pathogens revealed by comparative genomics.</title>
        <authorList>
            <person name="Yin Z."/>
            <person name="Huang L."/>
        </authorList>
    </citation>
    <scope>NUCLEOTIDE SEQUENCE [LARGE SCALE GENOMIC DNA]</scope>
    <source>
        <strain evidence="8 9">YSFL</strain>
    </source>
</reference>
<dbReference type="PANTHER" id="PTHR13391:SF0">
    <property type="entry name" value="PROTEIN MISATO HOMOLOG 1"/>
    <property type="match status" value="1"/>
</dbReference>
<dbReference type="Proteomes" id="UP000284375">
    <property type="component" value="Unassembled WGS sequence"/>
</dbReference>
<evidence type="ECO:0000256" key="1">
    <source>
        <dbReference type="ARBA" id="ARBA00003757"/>
    </source>
</evidence>
<evidence type="ECO:0000313" key="9">
    <source>
        <dbReference type="Proteomes" id="UP000284375"/>
    </source>
</evidence>
<evidence type="ECO:0000259" key="7">
    <source>
        <dbReference type="Pfam" id="PF14881"/>
    </source>
</evidence>
<feature type="domain" description="DML1/Misato tubulin" evidence="7">
    <location>
        <begin position="123"/>
        <end position="309"/>
    </location>
</feature>
<dbReference type="SUPFAM" id="SSF52490">
    <property type="entry name" value="Tubulin nucleotide-binding domain-like"/>
    <property type="match status" value="1"/>
</dbReference>
<name>A0A423VH01_CYTCH</name>
<dbReference type="OrthoDB" id="271881at2759"/>
<evidence type="ECO:0000256" key="4">
    <source>
        <dbReference type="ARBA" id="ARBA00023128"/>
    </source>
</evidence>
<feature type="compositionally biased region" description="Acidic residues" evidence="5">
    <location>
        <begin position="405"/>
        <end position="416"/>
    </location>
</feature>
<protein>
    <submittedName>
        <fullName evidence="8">Uncharacterized protein</fullName>
    </submittedName>
</protein>
<evidence type="ECO:0000259" key="6">
    <source>
        <dbReference type="Pfam" id="PF10644"/>
    </source>
</evidence>
<comment type="caution">
    <text evidence="8">The sequence shown here is derived from an EMBL/GenBank/DDBJ whole genome shotgun (WGS) entry which is preliminary data.</text>
</comment>
<dbReference type="InterPro" id="IPR029209">
    <property type="entry name" value="DML1/Misato_tubulin"/>
</dbReference>
<dbReference type="AlphaFoldDB" id="A0A423VH01"/>
<dbReference type="GO" id="GO:0005739">
    <property type="term" value="C:mitochondrion"/>
    <property type="evidence" value="ECO:0007669"/>
    <property type="project" value="UniProtKB-SubCell"/>
</dbReference>
<organism evidence="8 9">
    <name type="scientific">Cytospora chrysosperma</name>
    <name type="common">Cytospora canker fungus</name>
    <name type="synonym">Sphaeria chrysosperma</name>
    <dbReference type="NCBI Taxonomy" id="252740"/>
    <lineage>
        <taxon>Eukaryota</taxon>
        <taxon>Fungi</taxon>
        <taxon>Dikarya</taxon>
        <taxon>Ascomycota</taxon>
        <taxon>Pezizomycotina</taxon>
        <taxon>Sordariomycetes</taxon>
        <taxon>Sordariomycetidae</taxon>
        <taxon>Diaporthales</taxon>
        <taxon>Cytosporaceae</taxon>
        <taxon>Cytospora</taxon>
    </lineage>
</organism>
<dbReference type="InterPro" id="IPR036525">
    <property type="entry name" value="Tubulin/FtsZ_GTPase_sf"/>
</dbReference>
<comment type="function">
    <text evidence="1">Involved in the partitioning of the mitochondrial organelle and mitochondrial DNA (mtDNA) inheritance.</text>
</comment>
<dbReference type="EMBL" id="LJZO01000051">
    <property type="protein sequence ID" value="ROV90271.1"/>
    <property type="molecule type" value="Genomic_DNA"/>
</dbReference>
<comment type="similarity">
    <text evidence="3">Belongs to the misato family.</text>
</comment>
<dbReference type="Pfam" id="PF10644">
    <property type="entry name" value="Misat_Tub_SegII"/>
    <property type="match status" value="1"/>
</dbReference>
<evidence type="ECO:0000313" key="8">
    <source>
        <dbReference type="EMBL" id="ROV90271.1"/>
    </source>
</evidence>
<comment type="subcellular location">
    <subcellularLocation>
        <location evidence="2">Mitochondrion</location>
    </subcellularLocation>
</comment>
<dbReference type="InterPro" id="IPR049942">
    <property type="entry name" value="DML1/Misato"/>
</dbReference>
<sequence length="532" mass="58827">MHEIITLQLGQQSNYLATHFWNAQESYFTYTEDEQSAIDHDVHWRPGIGADGSETFMPRTVIYDLKGGFGSLRKINALYEIDDGEAPAQASSLWGGQTVVQRADPIAPSAYQQSLDAGQEPSRPTAEAVRYWSDFNRVYYHPRSIVQLNEYELNSSLAPFERWDAGEELFASLDKEHDVVDRDMRPFAEEADQMQAIQVVTTLDDAWGGFAARYLERLRDEYGKTTIWVWGLQDSFQGVTRDKRLLRLVNKAKSLTDMYKQASLVVPIALPSSLPARVRDSLSVDASSPWHTAALLSAAVESATLPSRLRDPANRETLGHMADRLNVHGRQTVANLQMSFAGAGAGPPRSTAAGDEPKDGLRLDMDFRPADDLLGGGAARRQQDGSRAAPKIFSQVLASRGERDGGEEDQDMQDGEEGGRGGEDEEDDRARRRARGDAVSRRYRSGLGYPLLDSFPLIFRDAEGGALRDSSIAVTTSLSTDAELSGRLRSLRATVTRLIGLEDREELSNELAEMADEYHEGWSSGSDSGEDD</sequence>
<dbReference type="STRING" id="252740.A0A423VH01"/>